<accession>A0A5D2B3Z6</accession>
<organism evidence="3 4">
    <name type="scientific">Gossypium darwinii</name>
    <name type="common">Darwin's cotton</name>
    <name type="synonym">Gossypium barbadense var. darwinii</name>
    <dbReference type="NCBI Taxonomy" id="34276"/>
    <lineage>
        <taxon>Eukaryota</taxon>
        <taxon>Viridiplantae</taxon>
        <taxon>Streptophyta</taxon>
        <taxon>Embryophyta</taxon>
        <taxon>Tracheophyta</taxon>
        <taxon>Spermatophyta</taxon>
        <taxon>Magnoliopsida</taxon>
        <taxon>eudicotyledons</taxon>
        <taxon>Gunneridae</taxon>
        <taxon>Pentapetalae</taxon>
        <taxon>rosids</taxon>
        <taxon>malvids</taxon>
        <taxon>Malvales</taxon>
        <taxon>Malvaceae</taxon>
        <taxon>Malvoideae</taxon>
        <taxon>Gossypium</taxon>
    </lineage>
</organism>
<name>A0A5D2B3Z6_GOSDA</name>
<reference evidence="3 4" key="1">
    <citation type="submission" date="2019-06" db="EMBL/GenBank/DDBJ databases">
        <title>WGS assembly of Gossypium darwinii.</title>
        <authorList>
            <person name="Chen Z.J."/>
            <person name="Sreedasyam A."/>
            <person name="Ando A."/>
            <person name="Song Q."/>
            <person name="De L."/>
            <person name="Hulse-Kemp A."/>
            <person name="Ding M."/>
            <person name="Ye W."/>
            <person name="Kirkbride R."/>
            <person name="Jenkins J."/>
            <person name="Plott C."/>
            <person name="Lovell J."/>
            <person name="Lin Y.-M."/>
            <person name="Vaughn R."/>
            <person name="Liu B."/>
            <person name="Li W."/>
            <person name="Simpson S."/>
            <person name="Scheffler B."/>
            <person name="Saski C."/>
            <person name="Grover C."/>
            <person name="Hu G."/>
            <person name="Conover J."/>
            <person name="Carlson J."/>
            <person name="Shu S."/>
            <person name="Boston L."/>
            <person name="Williams M."/>
            <person name="Peterson D."/>
            <person name="Mcgee K."/>
            <person name="Jones D."/>
            <person name="Wendel J."/>
            <person name="Stelly D."/>
            <person name="Grimwood J."/>
            <person name="Schmutz J."/>
        </authorList>
    </citation>
    <scope>NUCLEOTIDE SEQUENCE [LARGE SCALE GENOMIC DNA]</scope>
    <source>
        <strain evidence="3">1808015.09</strain>
    </source>
</reference>
<dbReference type="Proteomes" id="UP000323506">
    <property type="component" value="Chromosome D10"/>
</dbReference>
<evidence type="ECO:0000313" key="3">
    <source>
        <dbReference type="EMBL" id="TYG52084.1"/>
    </source>
</evidence>
<keyword evidence="2" id="KW-0812">Transmembrane</keyword>
<feature type="transmembrane region" description="Helical" evidence="2">
    <location>
        <begin position="142"/>
        <end position="175"/>
    </location>
</feature>
<keyword evidence="4" id="KW-1185">Reference proteome</keyword>
<gene>
    <name evidence="3" type="ORF">ES288_D10G314300v1</name>
</gene>
<feature type="compositionally biased region" description="Low complexity" evidence="1">
    <location>
        <begin position="37"/>
        <end position="60"/>
    </location>
</feature>
<feature type="transmembrane region" description="Helical" evidence="2">
    <location>
        <begin position="114"/>
        <end position="136"/>
    </location>
</feature>
<evidence type="ECO:0000256" key="2">
    <source>
        <dbReference type="SAM" id="Phobius"/>
    </source>
</evidence>
<dbReference type="AlphaFoldDB" id="A0A5D2B3Z6"/>
<evidence type="ECO:0000313" key="4">
    <source>
        <dbReference type="Proteomes" id="UP000323506"/>
    </source>
</evidence>
<dbReference type="EMBL" id="CM017710">
    <property type="protein sequence ID" value="TYG52084.1"/>
    <property type="molecule type" value="Genomic_DNA"/>
</dbReference>
<feature type="region of interest" description="Disordered" evidence="1">
    <location>
        <begin position="35"/>
        <end position="82"/>
    </location>
</feature>
<protein>
    <submittedName>
        <fullName evidence="3">Uncharacterized protein</fullName>
    </submittedName>
</protein>
<sequence>MGLPDLGHHNHLEILEGLIVGLFNLEQDYSRPRLKYSSTPLTKRPSSPPSSSSSPKTPSPFADGTHSKATRKSSPIPINCSRAPRNDKPFNVEIPGDGFLYSELWRIYALNSTFVFLPFHLCFGVVCLDGTVSWFLDRFVFFLFWAYVAIGFLRLVIVVLFFWAVIMVMVFGFLFSSCGL</sequence>
<evidence type="ECO:0000256" key="1">
    <source>
        <dbReference type="SAM" id="MobiDB-lite"/>
    </source>
</evidence>
<proteinExistence type="predicted"/>
<keyword evidence="2" id="KW-0472">Membrane</keyword>
<keyword evidence="2" id="KW-1133">Transmembrane helix</keyword>